<sequence length="107" mass="12341">MVLKYVAPYGHEGGNTRYSAQLLGTGTDYDKLKEYYNGLTYPMDLLEDMVETYVRGMCNMREYVKKYLGVEPVSFINDFSKIPKEYRAGVAQEYPELKGHDAHGYTF</sequence>
<proteinExistence type="predicted"/>
<evidence type="ECO:0000313" key="1">
    <source>
        <dbReference type="EMBL" id="AOG25759.1"/>
    </source>
</evidence>
<protein>
    <submittedName>
        <fullName evidence="1">Uncharacterized protein</fullName>
    </submittedName>
</protein>
<name>A0A9W3SKF6_LACJH</name>
<dbReference type="AlphaFoldDB" id="A0A9W3SKF6"/>
<evidence type="ECO:0000313" key="2">
    <source>
        <dbReference type="Proteomes" id="UP000094691"/>
    </source>
</evidence>
<organism evidence="1 2">
    <name type="scientific">Lactobacillus johnsonii</name>
    <dbReference type="NCBI Taxonomy" id="33959"/>
    <lineage>
        <taxon>Bacteria</taxon>
        <taxon>Bacillati</taxon>
        <taxon>Bacillota</taxon>
        <taxon>Bacilli</taxon>
        <taxon>Lactobacillales</taxon>
        <taxon>Lactobacillaceae</taxon>
        <taxon>Lactobacillus</taxon>
    </lineage>
</organism>
<reference evidence="1 2" key="1">
    <citation type="submission" date="2016-07" db="EMBL/GenBank/DDBJ databases">
        <title>Genome sequencing project for further understanding the molecular mechanisms of preventing non-alcoholic fatty liver disease.</title>
        <authorList>
            <person name="Wang H."/>
        </authorList>
    </citation>
    <scope>NUCLEOTIDE SEQUENCE [LARGE SCALE GENOMIC DNA]</scope>
    <source>
        <strain evidence="1 2">BS15</strain>
    </source>
</reference>
<accession>A0A9W3SKF6</accession>
<dbReference type="Proteomes" id="UP000094691">
    <property type="component" value="Chromosome"/>
</dbReference>
<gene>
    <name evidence="1" type="ORF">BBP16_02095</name>
</gene>
<dbReference type="EMBL" id="CP016400">
    <property type="protein sequence ID" value="AOG25759.1"/>
    <property type="molecule type" value="Genomic_DNA"/>
</dbReference>